<proteinExistence type="predicted"/>
<gene>
    <name evidence="1" type="ORF">E5331_15720</name>
</gene>
<keyword evidence="1" id="KW-0378">Hydrolase</keyword>
<keyword evidence="1" id="KW-0645">Protease</keyword>
<organism evidence="1 2">
    <name type="scientific">Lepagella muris</name>
    <dbReference type="NCBI Taxonomy" id="3032870"/>
    <lineage>
        <taxon>Bacteria</taxon>
        <taxon>Pseudomonadati</taxon>
        <taxon>Bacteroidota</taxon>
        <taxon>Bacteroidia</taxon>
        <taxon>Bacteroidales</taxon>
        <taxon>Muribaculaceae</taxon>
        <taxon>Lepagella</taxon>
    </lineage>
</organism>
<name>A0AC61RAX3_9BACT</name>
<reference evidence="1" key="1">
    <citation type="submission" date="2019-04" db="EMBL/GenBank/DDBJ databases">
        <title>Microbes associate with the intestines of laboratory mice.</title>
        <authorList>
            <person name="Navarre W."/>
            <person name="Wong E."/>
            <person name="Huang K."/>
            <person name="Tropini C."/>
            <person name="Ng K."/>
            <person name="Yu B."/>
        </authorList>
    </citation>
    <scope>NUCLEOTIDE SEQUENCE</scope>
    <source>
        <strain evidence="1">NM04_E33</strain>
    </source>
</reference>
<dbReference type="EMBL" id="SRYB01000029">
    <property type="protein sequence ID" value="TGY77135.1"/>
    <property type="molecule type" value="Genomic_DNA"/>
</dbReference>
<comment type="caution">
    <text evidence="1">The sequence shown here is derived from an EMBL/GenBank/DDBJ whole genome shotgun (WGS) entry which is preliminary data.</text>
</comment>
<keyword evidence="2" id="KW-1185">Reference proteome</keyword>
<dbReference type="Proteomes" id="UP000306319">
    <property type="component" value="Unassembled WGS sequence"/>
</dbReference>
<protein>
    <submittedName>
        <fullName evidence="1">CAAX protease</fullName>
    </submittedName>
</protein>
<sequence>MKFSEFEKIISPKRMRKYVIACGGNTRKAMTLYRLNLRLSQEIFTVISCFEVALRNAIDRELTNHWGDNWLRDFIHPNGIFYNNNRVERSRRNIDKSYRDLMHSGLYSHSKLLAEMEFGFWKYMFSNLQYRLSGRLLLRAFINKPRSTPQHNYDNTYIFKELDYINNLRNRIAHHEPVCFDANDNIDTFYVMSRYNKMIKLFSWLGIDSKDLLYGLDHVKQVCAEIDLFKA</sequence>
<accession>A0AC61RAX3</accession>
<evidence type="ECO:0000313" key="2">
    <source>
        <dbReference type="Proteomes" id="UP000306319"/>
    </source>
</evidence>
<evidence type="ECO:0000313" key="1">
    <source>
        <dbReference type="EMBL" id="TGY77135.1"/>
    </source>
</evidence>